<accession>A0A2A4Z3U2</accession>
<reference key="1">
    <citation type="submission" date="2017-08" db="EMBL/GenBank/DDBJ databases">
        <title>A dynamic microbial community with high functional redundancy inhabits the cold, oxic subseafloor aquifer.</title>
        <authorList>
            <person name="Tully B.J."/>
            <person name="Wheat C.G."/>
            <person name="Glazer B.T."/>
            <person name="Huber J.A."/>
        </authorList>
    </citation>
    <scope>NUCLEOTIDE SEQUENCE [LARGE SCALE GENOMIC DNA]</scope>
</reference>
<dbReference type="InterPro" id="IPR004812">
    <property type="entry name" value="Efflux_drug-R_Bcr/CmlA"/>
</dbReference>
<dbReference type="Pfam" id="PF07690">
    <property type="entry name" value="MFS_1"/>
    <property type="match status" value="1"/>
</dbReference>
<dbReference type="SUPFAM" id="SSF103473">
    <property type="entry name" value="MFS general substrate transporter"/>
    <property type="match status" value="1"/>
</dbReference>
<dbReference type="InterPro" id="IPR001958">
    <property type="entry name" value="Tet-R_TetA/multi-R_MdtG-like"/>
</dbReference>
<evidence type="ECO:0000256" key="3">
    <source>
        <dbReference type="ARBA" id="ARBA00022448"/>
    </source>
</evidence>
<feature type="transmembrane region" description="Helical" evidence="8">
    <location>
        <begin position="346"/>
        <end position="366"/>
    </location>
</feature>
<protein>
    <recommendedName>
        <fullName evidence="8">Bcr/CflA family efflux transporter</fullName>
    </recommendedName>
</protein>
<comment type="caution">
    <text evidence="10">The sequence shown here is derived from an EMBL/GenBank/DDBJ whole genome shotgun (WGS) entry which is preliminary data.</text>
</comment>
<keyword evidence="6 8" id="KW-1133">Transmembrane helix</keyword>
<keyword evidence="8" id="KW-0997">Cell inner membrane</keyword>
<evidence type="ECO:0000256" key="4">
    <source>
        <dbReference type="ARBA" id="ARBA00022475"/>
    </source>
</evidence>
<keyword evidence="5 8" id="KW-0812">Transmembrane</keyword>
<dbReference type="CDD" id="cd17320">
    <property type="entry name" value="MFS_MdfA_MDR_like"/>
    <property type="match status" value="1"/>
</dbReference>
<keyword evidence="3 8" id="KW-0813">Transport</keyword>
<dbReference type="PROSITE" id="PS50850">
    <property type="entry name" value="MFS"/>
    <property type="match status" value="1"/>
</dbReference>
<feature type="transmembrane region" description="Helical" evidence="8">
    <location>
        <begin position="165"/>
        <end position="184"/>
    </location>
</feature>
<keyword evidence="7 8" id="KW-0472">Membrane</keyword>
<sequence length="396" mass="42700">MQNSTPSLPKKPHIAMLIFLSALSPVALNIFIPSMPNLTQSLGTTHSIAQLTLTLYLVAFAVAQLIHGPLSDRFGRRPILLVGISIYIISSLACAFALNIEQLIIGRIFQAIGGCTGVVTTRAIVRDLYERDKAASLLGYMTMVMALAPLTSPTIGGFIDQYTSWRGSFYFVSAFGIIMLFAAYKALYETNHHLLASINIAEILSKYLTLVKEKQYIGFVLGMAFSSSIFFSFIAGAPFLVTKILHLEPSVYGFYFVMVSTGYMTGNFLTGKLTRRLGSYKMFMLSNIVLSIALVILLYVSYIGISQPAYIFVPMAVVACANGLAIPTAMASALSIRPEIAGTASGLAGFTQIAAGALATFIVGYFHDGTTLPMIASMVAGGALSILFFIIMVKKD</sequence>
<dbReference type="EMBL" id="NVUS01000007">
    <property type="protein sequence ID" value="PCJ01655.1"/>
    <property type="molecule type" value="Genomic_DNA"/>
</dbReference>
<proteinExistence type="inferred from homology"/>
<feature type="transmembrane region" description="Helical" evidence="8">
    <location>
        <begin position="372"/>
        <end position="393"/>
    </location>
</feature>
<keyword evidence="4" id="KW-1003">Cell membrane</keyword>
<evidence type="ECO:0000256" key="5">
    <source>
        <dbReference type="ARBA" id="ARBA00022692"/>
    </source>
</evidence>
<dbReference type="PRINTS" id="PR01035">
    <property type="entry name" value="TCRTETA"/>
</dbReference>
<dbReference type="PANTHER" id="PTHR23502:SF132">
    <property type="entry name" value="POLYAMINE TRANSPORTER 2-RELATED"/>
    <property type="match status" value="1"/>
</dbReference>
<feature type="transmembrane region" description="Helical" evidence="8">
    <location>
        <begin position="137"/>
        <end position="159"/>
    </location>
</feature>
<feature type="transmembrane region" description="Helical" evidence="8">
    <location>
        <begin position="282"/>
        <end position="305"/>
    </location>
</feature>
<reference evidence="10" key="2">
    <citation type="journal article" date="2018" name="ISME J.">
        <title>A dynamic microbial community with high functional redundancy inhabits the cold, oxic subseafloor aquifer.</title>
        <authorList>
            <person name="Tully B.J."/>
            <person name="Wheat C.G."/>
            <person name="Glazer B.T."/>
            <person name="Huber J.A."/>
        </authorList>
    </citation>
    <scope>NUCLEOTIDE SEQUENCE</scope>
    <source>
        <strain evidence="10">NORP83</strain>
    </source>
</reference>
<evidence type="ECO:0000256" key="8">
    <source>
        <dbReference type="RuleBase" id="RU365088"/>
    </source>
</evidence>
<feature type="transmembrane region" description="Helical" evidence="8">
    <location>
        <begin position="12"/>
        <end position="32"/>
    </location>
</feature>
<feature type="transmembrane region" description="Helical" evidence="8">
    <location>
        <begin position="78"/>
        <end position="98"/>
    </location>
</feature>
<evidence type="ECO:0000256" key="6">
    <source>
        <dbReference type="ARBA" id="ARBA00022989"/>
    </source>
</evidence>
<dbReference type="GO" id="GO:1990961">
    <property type="term" value="P:xenobiotic detoxification by transmembrane export across the plasma membrane"/>
    <property type="evidence" value="ECO:0007669"/>
    <property type="project" value="InterPro"/>
</dbReference>
<evidence type="ECO:0000256" key="1">
    <source>
        <dbReference type="ARBA" id="ARBA00004651"/>
    </source>
</evidence>
<dbReference type="Gene3D" id="1.20.1720.10">
    <property type="entry name" value="Multidrug resistance protein D"/>
    <property type="match status" value="1"/>
</dbReference>
<feature type="transmembrane region" description="Helical" evidence="8">
    <location>
        <begin position="311"/>
        <end position="334"/>
    </location>
</feature>
<feature type="transmembrane region" description="Helical" evidence="8">
    <location>
        <begin position="104"/>
        <end position="125"/>
    </location>
</feature>
<organism evidence="10">
    <name type="scientific">OCS116 cluster bacterium</name>
    <dbReference type="NCBI Taxonomy" id="2030921"/>
    <lineage>
        <taxon>Bacteria</taxon>
        <taxon>Pseudomonadati</taxon>
        <taxon>Pseudomonadota</taxon>
        <taxon>Alphaproteobacteria</taxon>
        <taxon>OCS116 cluster</taxon>
    </lineage>
</organism>
<evidence type="ECO:0000256" key="2">
    <source>
        <dbReference type="ARBA" id="ARBA00006236"/>
    </source>
</evidence>
<feature type="transmembrane region" description="Helical" evidence="8">
    <location>
        <begin position="252"/>
        <end position="270"/>
    </location>
</feature>
<dbReference type="InterPro" id="IPR020846">
    <property type="entry name" value="MFS_dom"/>
</dbReference>
<dbReference type="InterPro" id="IPR011701">
    <property type="entry name" value="MFS"/>
</dbReference>
<dbReference type="AlphaFoldDB" id="A0A2A4Z3U2"/>
<dbReference type="GO" id="GO:0005886">
    <property type="term" value="C:plasma membrane"/>
    <property type="evidence" value="ECO:0007669"/>
    <property type="project" value="UniProtKB-SubCell"/>
</dbReference>
<feature type="transmembrane region" description="Helical" evidence="8">
    <location>
        <begin position="47"/>
        <end position="66"/>
    </location>
</feature>
<dbReference type="PANTHER" id="PTHR23502">
    <property type="entry name" value="MAJOR FACILITATOR SUPERFAMILY"/>
    <property type="match status" value="1"/>
</dbReference>
<gene>
    <name evidence="10" type="ORF">COB13_07275</name>
</gene>
<evidence type="ECO:0000313" key="10">
    <source>
        <dbReference type="EMBL" id="PCJ01655.1"/>
    </source>
</evidence>
<dbReference type="InterPro" id="IPR036259">
    <property type="entry name" value="MFS_trans_sf"/>
</dbReference>
<dbReference type="NCBIfam" id="TIGR00710">
    <property type="entry name" value="efflux_Bcr_CflA"/>
    <property type="match status" value="1"/>
</dbReference>
<name>A0A2A4Z3U2_9PROT</name>
<feature type="transmembrane region" description="Helical" evidence="8">
    <location>
        <begin position="216"/>
        <end position="240"/>
    </location>
</feature>
<evidence type="ECO:0000259" key="9">
    <source>
        <dbReference type="PROSITE" id="PS50850"/>
    </source>
</evidence>
<comment type="subcellular location">
    <subcellularLocation>
        <location evidence="8">Cell inner membrane</location>
        <topology evidence="8">Multi-pass membrane protein</topology>
    </subcellularLocation>
    <subcellularLocation>
        <location evidence="1">Cell membrane</location>
        <topology evidence="1">Multi-pass membrane protein</topology>
    </subcellularLocation>
</comment>
<feature type="domain" description="Major facilitator superfamily (MFS) profile" evidence="9">
    <location>
        <begin position="13"/>
        <end position="394"/>
    </location>
</feature>
<comment type="similarity">
    <text evidence="2 8">Belongs to the major facilitator superfamily. Bcr/CmlA family.</text>
</comment>
<dbReference type="GO" id="GO:0042910">
    <property type="term" value="F:xenobiotic transmembrane transporter activity"/>
    <property type="evidence" value="ECO:0007669"/>
    <property type="project" value="InterPro"/>
</dbReference>
<evidence type="ECO:0000256" key="7">
    <source>
        <dbReference type="ARBA" id="ARBA00023136"/>
    </source>
</evidence>